<dbReference type="InterPro" id="IPR005135">
    <property type="entry name" value="Endo/exonuclease/phosphatase"/>
</dbReference>
<dbReference type="SUPFAM" id="SSF56219">
    <property type="entry name" value="DNase I-like"/>
    <property type="match status" value="1"/>
</dbReference>
<evidence type="ECO:0000259" key="1">
    <source>
        <dbReference type="Pfam" id="PF14529"/>
    </source>
</evidence>
<gene>
    <name evidence="2" type="ORF">g.95786</name>
</gene>
<evidence type="ECO:0000313" key="2">
    <source>
        <dbReference type="EMBL" id="MBY22545.1"/>
    </source>
</evidence>
<dbReference type="Gene3D" id="3.60.10.10">
    <property type="entry name" value="Endonuclease/exonuclease/phosphatase"/>
    <property type="match status" value="1"/>
</dbReference>
<dbReference type="AlphaFoldDB" id="A0A2S2NZE6"/>
<dbReference type="EMBL" id="GGMR01009926">
    <property type="protein sequence ID" value="MBY22545.1"/>
    <property type="molecule type" value="Transcribed_RNA"/>
</dbReference>
<dbReference type="Pfam" id="PF14529">
    <property type="entry name" value="Exo_endo_phos_2"/>
    <property type="match status" value="1"/>
</dbReference>
<protein>
    <recommendedName>
        <fullName evidence="1">Endonuclease/exonuclease/phosphatase domain-containing protein</fullName>
    </recommendedName>
</protein>
<proteinExistence type="predicted"/>
<sequence length="163" mass="18673">MSENGGVLLAINIKYNCIRIPTESIADIDFIFTLLNYNNCKLLLSCVFIPPNNHIYSYTAYCNKLVEKIISFHCIKNILIIGDFNIPGFMWSINEPLSNNIVNLVANSFINYLDLKQCNDIANHRQDILDLIFSDSQINNIHKSLSLTPIFDAYHPPFELIYP</sequence>
<dbReference type="GO" id="GO:0003824">
    <property type="term" value="F:catalytic activity"/>
    <property type="evidence" value="ECO:0007669"/>
    <property type="project" value="InterPro"/>
</dbReference>
<dbReference type="InterPro" id="IPR036691">
    <property type="entry name" value="Endo/exonu/phosph_ase_sf"/>
</dbReference>
<feature type="domain" description="Endonuclease/exonuclease/phosphatase" evidence="1">
    <location>
        <begin position="43"/>
        <end position="144"/>
    </location>
</feature>
<organism evidence="2">
    <name type="scientific">Schizaphis graminum</name>
    <name type="common">Green bug aphid</name>
    <dbReference type="NCBI Taxonomy" id="13262"/>
    <lineage>
        <taxon>Eukaryota</taxon>
        <taxon>Metazoa</taxon>
        <taxon>Ecdysozoa</taxon>
        <taxon>Arthropoda</taxon>
        <taxon>Hexapoda</taxon>
        <taxon>Insecta</taxon>
        <taxon>Pterygota</taxon>
        <taxon>Neoptera</taxon>
        <taxon>Paraneoptera</taxon>
        <taxon>Hemiptera</taxon>
        <taxon>Sternorrhyncha</taxon>
        <taxon>Aphidomorpha</taxon>
        <taxon>Aphidoidea</taxon>
        <taxon>Aphididae</taxon>
        <taxon>Aphidini</taxon>
        <taxon>Schizaphis</taxon>
    </lineage>
</organism>
<accession>A0A2S2NZE6</accession>
<name>A0A2S2NZE6_SCHGA</name>
<reference evidence="2" key="1">
    <citation type="submission" date="2018-04" db="EMBL/GenBank/DDBJ databases">
        <title>Transcriptome of Schizaphis graminum biotype I.</title>
        <authorList>
            <person name="Scully E.D."/>
            <person name="Geib S.M."/>
            <person name="Palmer N.A."/>
            <person name="Koch K."/>
            <person name="Bradshaw J."/>
            <person name="Heng-Moss T."/>
            <person name="Sarath G."/>
        </authorList>
    </citation>
    <scope>NUCLEOTIDE SEQUENCE</scope>
</reference>